<dbReference type="GO" id="GO:0015833">
    <property type="term" value="P:peptide transport"/>
    <property type="evidence" value="ECO:0007669"/>
    <property type="project" value="TreeGrafter"/>
</dbReference>
<dbReference type="Proteomes" id="UP000199046">
    <property type="component" value="Unassembled WGS sequence"/>
</dbReference>
<name>A0A1I1HTK8_9GAMM</name>
<accession>A0A1I1HTK8</accession>
<dbReference type="GO" id="GO:1904680">
    <property type="term" value="F:peptide transmembrane transporter activity"/>
    <property type="evidence" value="ECO:0007669"/>
    <property type="project" value="TreeGrafter"/>
</dbReference>
<dbReference type="RefSeq" id="WP_090131093.1">
    <property type="nucleotide sequence ID" value="NZ_FOLY01000002.1"/>
</dbReference>
<dbReference type="SUPFAM" id="SSF53850">
    <property type="entry name" value="Periplasmic binding protein-like II"/>
    <property type="match status" value="1"/>
</dbReference>
<keyword evidence="8" id="KW-1185">Reference proteome</keyword>
<dbReference type="AlphaFoldDB" id="A0A1I1HTK8"/>
<dbReference type="Gene3D" id="3.10.105.10">
    <property type="entry name" value="Dipeptide-binding Protein, Domain 3"/>
    <property type="match status" value="1"/>
</dbReference>
<dbReference type="InterPro" id="IPR039424">
    <property type="entry name" value="SBP_5"/>
</dbReference>
<keyword evidence="4 5" id="KW-0732">Signal</keyword>
<dbReference type="PANTHER" id="PTHR30290:SF10">
    <property type="entry name" value="PERIPLASMIC OLIGOPEPTIDE-BINDING PROTEIN-RELATED"/>
    <property type="match status" value="1"/>
</dbReference>
<dbReference type="InterPro" id="IPR000914">
    <property type="entry name" value="SBP_5_dom"/>
</dbReference>
<dbReference type="InterPro" id="IPR023765">
    <property type="entry name" value="SBP_5_CS"/>
</dbReference>
<dbReference type="PIRSF" id="PIRSF002741">
    <property type="entry name" value="MppA"/>
    <property type="match status" value="1"/>
</dbReference>
<evidence type="ECO:0000256" key="1">
    <source>
        <dbReference type="ARBA" id="ARBA00004196"/>
    </source>
</evidence>
<dbReference type="STRING" id="402385.SAMN05421848_0828"/>
<reference evidence="8" key="1">
    <citation type="submission" date="2016-10" db="EMBL/GenBank/DDBJ databases">
        <authorList>
            <person name="Varghese N."/>
            <person name="Submissions S."/>
        </authorList>
    </citation>
    <scope>NUCLEOTIDE SEQUENCE [LARGE SCALE GENOMIC DNA]</scope>
    <source>
        <strain evidence="8">DSM 23439</strain>
    </source>
</reference>
<dbReference type="OrthoDB" id="9801912at2"/>
<proteinExistence type="inferred from homology"/>
<dbReference type="Gene3D" id="3.40.190.10">
    <property type="entry name" value="Periplasmic binding protein-like II"/>
    <property type="match status" value="1"/>
</dbReference>
<dbReference type="GO" id="GO:0043190">
    <property type="term" value="C:ATP-binding cassette (ABC) transporter complex"/>
    <property type="evidence" value="ECO:0007669"/>
    <property type="project" value="InterPro"/>
</dbReference>
<dbReference type="CDD" id="cd08504">
    <property type="entry name" value="PBP2_OppA"/>
    <property type="match status" value="1"/>
</dbReference>
<organism evidence="7 8">
    <name type="scientific">Kushneria avicenniae</name>
    <dbReference type="NCBI Taxonomy" id="402385"/>
    <lineage>
        <taxon>Bacteria</taxon>
        <taxon>Pseudomonadati</taxon>
        <taxon>Pseudomonadota</taxon>
        <taxon>Gammaproteobacteria</taxon>
        <taxon>Oceanospirillales</taxon>
        <taxon>Halomonadaceae</taxon>
        <taxon>Kushneria</taxon>
    </lineage>
</organism>
<evidence type="ECO:0000259" key="6">
    <source>
        <dbReference type="Pfam" id="PF00496"/>
    </source>
</evidence>
<dbReference type="Gene3D" id="3.90.76.10">
    <property type="entry name" value="Dipeptide-binding Protein, Domain 1"/>
    <property type="match status" value="1"/>
</dbReference>
<feature type="signal peptide" evidence="5">
    <location>
        <begin position="1"/>
        <end position="24"/>
    </location>
</feature>
<comment type="similarity">
    <text evidence="2">Belongs to the bacterial solute-binding protein 5 family.</text>
</comment>
<dbReference type="PROSITE" id="PS01040">
    <property type="entry name" value="SBP_BACTERIAL_5"/>
    <property type="match status" value="1"/>
</dbReference>
<sequence length="527" mass="59274">MLSIRSLLSALALSSALFTPQLYAQTLNIGIIGEPASLDTSQVSGGVWEADVLMDFFEGLITKDPEGHRIPGVATSWDISDDGMTYTFHLRDDAKWSDGKPVTAKDFVFGWQHMLDPASASKYAYMLYPVKNAEAVNTGKIPADQLGVESLDDGKTFRVTLKEPAPYFLGILTHYTAYPVPKHVFDQYGQQWTQMDHIQTNGAYKPTRWVSHDHISAEKNPEFHDAANVAIDTVNYYPTEDRNAGISRFRAGELDVMREYTSDRYQWLKENLPDATHMSPFLGSYYYVLNHRDGHPTADIRVREALNLAVRRDVMSKQIMDNTFLPATALVPPGTNHYETQHMTLDGDDMNARMAKAKNLMQAAGYGPDKPLNLRLRYNSSDEHKKIAVALAAMWKPLGVNVQMINSEATVHYQAIQNGDFDVARAGWVADYDDAENFLTLLHTGVGNNYGAWSNPEYDRLLDQANITLDEDKRAGLMQQAEQVALGDYALIPLLTYVTRNLVNPELQGWEDNVQDDHPSRWVSFKK</sequence>
<evidence type="ECO:0000256" key="5">
    <source>
        <dbReference type="SAM" id="SignalP"/>
    </source>
</evidence>
<evidence type="ECO:0000313" key="7">
    <source>
        <dbReference type="EMBL" id="SFC27226.1"/>
    </source>
</evidence>
<comment type="subcellular location">
    <subcellularLocation>
        <location evidence="1">Cell envelope</location>
    </subcellularLocation>
</comment>
<dbReference type="FunFam" id="3.90.76.10:FF:000001">
    <property type="entry name" value="Oligopeptide ABC transporter substrate-binding protein"/>
    <property type="match status" value="1"/>
</dbReference>
<dbReference type="PANTHER" id="PTHR30290">
    <property type="entry name" value="PERIPLASMIC BINDING COMPONENT OF ABC TRANSPORTER"/>
    <property type="match status" value="1"/>
</dbReference>
<dbReference type="Pfam" id="PF00496">
    <property type="entry name" value="SBP_bac_5"/>
    <property type="match status" value="1"/>
</dbReference>
<evidence type="ECO:0000256" key="2">
    <source>
        <dbReference type="ARBA" id="ARBA00005695"/>
    </source>
</evidence>
<dbReference type="GO" id="GO:0030288">
    <property type="term" value="C:outer membrane-bounded periplasmic space"/>
    <property type="evidence" value="ECO:0007669"/>
    <property type="project" value="TreeGrafter"/>
</dbReference>
<feature type="domain" description="Solute-binding protein family 5" evidence="6">
    <location>
        <begin position="70"/>
        <end position="448"/>
    </location>
</feature>
<keyword evidence="3" id="KW-0813">Transport</keyword>
<evidence type="ECO:0000313" key="8">
    <source>
        <dbReference type="Proteomes" id="UP000199046"/>
    </source>
</evidence>
<feature type="chain" id="PRO_5011440958" evidence="5">
    <location>
        <begin position="25"/>
        <end position="527"/>
    </location>
</feature>
<dbReference type="InterPro" id="IPR030678">
    <property type="entry name" value="Peptide/Ni-bd"/>
</dbReference>
<evidence type="ECO:0000256" key="3">
    <source>
        <dbReference type="ARBA" id="ARBA00022448"/>
    </source>
</evidence>
<evidence type="ECO:0000256" key="4">
    <source>
        <dbReference type="ARBA" id="ARBA00022729"/>
    </source>
</evidence>
<dbReference type="EMBL" id="FOLY01000002">
    <property type="protein sequence ID" value="SFC27226.1"/>
    <property type="molecule type" value="Genomic_DNA"/>
</dbReference>
<protein>
    <submittedName>
        <fullName evidence="7">Oligopeptide transport system substrate-binding protein</fullName>
    </submittedName>
</protein>
<gene>
    <name evidence="7" type="ORF">SAMN05421848_0828</name>
</gene>